<proteinExistence type="predicted"/>
<evidence type="ECO:0000259" key="2">
    <source>
        <dbReference type="PROSITE" id="PS50110"/>
    </source>
</evidence>
<feature type="domain" description="Response regulatory" evidence="2">
    <location>
        <begin position="5"/>
        <end position="133"/>
    </location>
</feature>
<dbReference type="EMBL" id="JASHIF010000026">
    <property type="protein sequence ID" value="MDI9862136.1"/>
    <property type="molecule type" value="Genomic_DNA"/>
</dbReference>
<dbReference type="SUPFAM" id="SSF52172">
    <property type="entry name" value="CheY-like"/>
    <property type="match status" value="1"/>
</dbReference>
<sequence length="144" mass="16280">MKHLPILIADDDEDDRFLIKAAFEECGSDIPLFFVQDGLELMQYLNNENAYTDASVYKQPSLILLDLNMPKKDGREIIQEMRANSNFKAIPIVVLSTSNAPSDIKTCYELGANSFITKPSSFEGLLEIIKNLQQFWFVTASLPQ</sequence>
<name>A0ABT6YG51_9BACT</name>
<protein>
    <submittedName>
        <fullName evidence="3">Response regulator</fullName>
    </submittedName>
</protein>
<dbReference type="PROSITE" id="PS50110">
    <property type="entry name" value="RESPONSE_REGULATORY"/>
    <property type="match status" value="1"/>
</dbReference>
<evidence type="ECO:0000313" key="4">
    <source>
        <dbReference type="Proteomes" id="UP001236507"/>
    </source>
</evidence>
<dbReference type="CDD" id="cd17557">
    <property type="entry name" value="REC_Rcp-like"/>
    <property type="match status" value="1"/>
</dbReference>
<dbReference type="Pfam" id="PF00072">
    <property type="entry name" value="Response_reg"/>
    <property type="match status" value="1"/>
</dbReference>
<dbReference type="RefSeq" id="WP_095163448.1">
    <property type="nucleotide sequence ID" value="NZ_JASHIF010000026.1"/>
</dbReference>
<keyword evidence="4" id="KW-1185">Reference proteome</keyword>
<dbReference type="InterPro" id="IPR052893">
    <property type="entry name" value="TCS_response_regulator"/>
</dbReference>
<dbReference type="PANTHER" id="PTHR44520:SF2">
    <property type="entry name" value="RESPONSE REGULATOR RCP1"/>
    <property type="match status" value="1"/>
</dbReference>
<gene>
    <name evidence="3" type="ORF">QM524_23125</name>
</gene>
<dbReference type="Proteomes" id="UP001236507">
    <property type="component" value="Unassembled WGS sequence"/>
</dbReference>
<reference evidence="3 4" key="1">
    <citation type="submission" date="2023-05" db="EMBL/GenBank/DDBJ databases">
        <title>Novel species of genus Flectobacillus isolated from stream in China.</title>
        <authorList>
            <person name="Lu H."/>
        </authorList>
    </citation>
    <scope>NUCLEOTIDE SEQUENCE [LARGE SCALE GENOMIC DNA]</scope>
    <source>
        <strain evidence="3 4">KCTC 42575</strain>
    </source>
</reference>
<evidence type="ECO:0000313" key="3">
    <source>
        <dbReference type="EMBL" id="MDI9862136.1"/>
    </source>
</evidence>
<dbReference type="PANTHER" id="PTHR44520">
    <property type="entry name" value="RESPONSE REGULATOR RCP1-RELATED"/>
    <property type="match status" value="1"/>
</dbReference>
<keyword evidence="1" id="KW-0597">Phosphoprotein</keyword>
<feature type="modified residue" description="4-aspartylphosphate" evidence="1">
    <location>
        <position position="66"/>
    </location>
</feature>
<dbReference type="InterPro" id="IPR001789">
    <property type="entry name" value="Sig_transdc_resp-reg_receiver"/>
</dbReference>
<dbReference type="InterPro" id="IPR011006">
    <property type="entry name" value="CheY-like_superfamily"/>
</dbReference>
<dbReference type="SMART" id="SM00448">
    <property type="entry name" value="REC"/>
    <property type="match status" value="1"/>
</dbReference>
<organism evidence="3 4">
    <name type="scientific">Flectobacillus roseus</name>
    <dbReference type="NCBI Taxonomy" id="502259"/>
    <lineage>
        <taxon>Bacteria</taxon>
        <taxon>Pseudomonadati</taxon>
        <taxon>Bacteroidota</taxon>
        <taxon>Cytophagia</taxon>
        <taxon>Cytophagales</taxon>
        <taxon>Flectobacillaceae</taxon>
        <taxon>Flectobacillus</taxon>
    </lineage>
</organism>
<evidence type="ECO:0000256" key="1">
    <source>
        <dbReference type="PROSITE-ProRule" id="PRU00169"/>
    </source>
</evidence>
<dbReference type="Gene3D" id="3.40.50.2300">
    <property type="match status" value="1"/>
</dbReference>
<comment type="caution">
    <text evidence="3">The sequence shown here is derived from an EMBL/GenBank/DDBJ whole genome shotgun (WGS) entry which is preliminary data.</text>
</comment>
<accession>A0ABT6YG51</accession>